<name>A0A4Y5SNV1_9EURY</name>
<keyword evidence="2" id="KW-0614">Plasmid</keyword>
<dbReference type="AlphaFoldDB" id="A0A4Y5SNV1"/>
<proteinExistence type="predicted"/>
<organism evidence="2 3">
    <name type="scientific">Thermococcus indicus</name>
    <dbReference type="NCBI Taxonomy" id="2586643"/>
    <lineage>
        <taxon>Archaea</taxon>
        <taxon>Methanobacteriati</taxon>
        <taxon>Methanobacteriota</taxon>
        <taxon>Thermococci</taxon>
        <taxon>Thermococcales</taxon>
        <taxon>Thermococcaceae</taxon>
        <taxon>Thermococcus</taxon>
    </lineage>
</organism>
<gene>
    <name evidence="2" type="ORF">FH039_12075</name>
</gene>
<reference evidence="2 3" key="1">
    <citation type="submission" date="2019-06" db="EMBL/GenBank/DDBJ databases">
        <title>Thermococcus indicus sp. nov., a Fe(III)-reducing hyperthermophilic archaeon isolated from the Onnuri vent field of the Central Indian Ocean ridge.</title>
        <authorList>
            <person name="Lim J.K."/>
            <person name="Kim Y.J."/>
            <person name="Kwon K.K."/>
        </authorList>
    </citation>
    <scope>NUCLEOTIDE SEQUENCE [LARGE SCALE GENOMIC DNA]</scope>
    <source>
        <strain evidence="2 3">IOH1</strain>
        <plasmid evidence="2 3">pTI1</plasmid>
    </source>
</reference>
<evidence type="ECO:0000256" key="1">
    <source>
        <dbReference type="SAM" id="MobiDB-lite"/>
    </source>
</evidence>
<dbReference type="RefSeq" id="WP_139681897.1">
    <property type="nucleotide sequence ID" value="NZ_CP040847.1"/>
</dbReference>
<dbReference type="EMBL" id="CP040847">
    <property type="protein sequence ID" value="QDA32593.1"/>
    <property type="molecule type" value="Genomic_DNA"/>
</dbReference>
<accession>A0A4Y5SNV1</accession>
<protein>
    <submittedName>
        <fullName evidence="2">Uncharacterized protein</fullName>
    </submittedName>
</protein>
<geneLocation type="plasmid" evidence="2 3">
    <name>pTI1</name>
</geneLocation>
<dbReference type="GeneID" id="40475933"/>
<evidence type="ECO:0000313" key="3">
    <source>
        <dbReference type="Proteomes" id="UP000306007"/>
    </source>
</evidence>
<dbReference type="KEGG" id="tic:FH039_12075"/>
<dbReference type="Proteomes" id="UP000306007">
    <property type="component" value="Plasmid pTI1"/>
</dbReference>
<evidence type="ECO:0000313" key="2">
    <source>
        <dbReference type="EMBL" id="QDA32593.1"/>
    </source>
</evidence>
<keyword evidence="3" id="KW-1185">Reference proteome</keyword>
<sequence>MTREGLYSDFLRGLYSGRITKIYERWITEQRRRYVRKNGEVIEKPYYTLTLPSSWVETWEEAPRSLIILETRTGDLIILHPETVEEVGGAIEGIIKANKIRIEMNYRLREGLLWRILRKYRGPWKSADKRRGMRRANYEDEMDRELARGPGSRKNVIGW</sequence>
<feature type="region of interest" description="Disordered" evidence="1">
    <location>
        <begin position="140"/>
        <end position="159"/>
    </location>
</feature>